<gene>
    <name evidence="2" type="ORF">SAMN05216360_105230</name>
</gene>
<keyword evidence="3" id="KW-1185">Reference proteome</keyword>
<dbReference type="Proteomes" id="UP000198704">
    <property type="component" value="Unassembled WGS sequence"/>
</dbReference>
<keyword evidence="1" id="KW-0812">Transmembrane</keyword>
<evidence type="ECO:0000313" key="2">
    <source>
        <dbReference type="EMBL" id="SDN05892.1"/>
    </source>
</evidence>
<name>A0A1G9Y9X6_9HYPH</name>
<keyword evidence="1" id="KW-1133">Transmembrane helix</keyword>
<keyword evidence="1" id="KW-0472">Membrane</keyword>
<dbReference type="RefSeq" id="WP_091715471.1">
    <property type="nucleotide sequence ID" value="NZ_FNHS01000005.1"/>
</dbReference>
<reference evidence="3" key="1">
    <citation type="submission" date="2016-10" db="EMBL/GenBank/DDBJ databases">
        <authorList>
            <person name="Varghese N."/>
            <person name="Submissions S."/>
        </authorList>
    </citation>
    <scope>NUCLEOTIDE SEQUENCE [LARGE SCALE GENOMIC DNA]</scope>
    <source>
        <strain evidence="3">BL47</strain>
    </source>
</reference>
<evidence type="ECO:0000256" key="1">
    <source>
        <dbReference type="SAM" id="Phobius"/>
    </source>
</evidence>
<dbReference type="AlphaFoldDB" id="A0A1G9Y9X6"/>
<protein>
    <submittedName>
        <fullName evidence="2">Uncharacterized protein</fullName>
    </submittedName>
</protein>
<evidence type="ECO:0000313" key="3">
    <source>
        <dbReference type="Proteomes" id="UP000198704"/>
    </source>
</evidence>
<proteinExistence type="predicted"/>
<sequence length="68" mass="7039">MCPARKPTPARFVANPHVLTAAPWQSFRAANDNMRLDRAAAIVVAIGQASAALAGISGLVAVALMIAR</sequence>
<organism evidence="2 3">
    <name type="scientific">Methylobacterium phyllostachyos</name>
    <dbReference type="NCBI Taxonomy" id="582672"/>
    <lineage>
        <taxon>Bacteria</taxon>
        <taxon>Pseudomonadati</taxon>
        <taxon>Pseudomonadota</taxon>
        <taxon>Alphaproteobacteria</taxon>
        <taxon>Hyphomicrobiales</taxon>
        <taxon>Methylobacteriaceae</taxon>
        <taxon>Methylobacterium</taxon>
    </lineage>
</organism>
<dbReference type="EMBL" id="FNHS01000005">
    <property type="protein sequence ID" value="SDN05892.1"/>
    <property type="molecule type" value="Genomic_DNA"/>
</dbReference>
<feature type="transmembrane region" description="Helical" evidence="1">
    <location>
        <begin position="39"/>
        <end position="67"/>
    </location>
</feature>
<accession>A0A1G9Y9X6</accession>